<dbReference type="PROSITE" id="PS51900">
    <property type="entry name" value="CB"/>
    <property type="match status" value="1"/>
</dbReference>
<protein>
    <submittedName>
        <fullName evidence="6">Phage integrase</fullName>
    </submittedName>
</protein>
<comment type="similarity">
    <text evidence="1">Belongs to the 'phage' integrase family.</text>
</comment>
<dbReference type="SUPFAM" id="SSF56349">
    <property type="entry name" value="DNA breaking-rejoining enzymes"/>
    <property type="match status" value="1"/>
</dbReference>
<dbReference type="InterPro" id="IPR011010">
    <property type="entry name" value="DNA_brk_join_enz"/>
</dbReference>
<sequence length="342" mass="39907">MYLSKHKNGNYYIYFEDEFGRRKSITTKTKLKSEATKFLSEFKVYLKQRKESKTVSISIQHFITKFLIYSSHIHSENHTKSLRTTLIKLLEYSGNCNLNELNKQKVISFVEWRLSKVSNRAVKRDIANLSSAFNWSIEKNFLSSNLTKGIKKPKIVEKLPVYFTEAEYETLKRVIDNEDVRDIVEFGLLTGIRQNDLINLTWQQIDFKNSTLILDNRNSRTKSGKVHSLPLSISALQILSKREINKSGNLIFTYNGERFKQWFLCKRFREFVTKAGLSSQLSFHSLRHTFASWLIQKGVPLYVVSKLLTHSDLRTTQIYSHLKKENLSESVNLLTIDDKSNN</sequence>
<dbReference type="InterPro" id="IPR044068">
    <property type="entry name" value="CB"/>
</dbReference>
<dbReference type="InterPro" id="IPR010998">
    <property type="entry name" value="Integrase_recombinase_N"/>
</dbReference>
<dbReference type="AlphaFoldDB" id="A0A0W8FXI7"/>
<dbReference type="EMBL" id="LNQE01000649">
    <property type="protein sequence ID" value="KUG25574.1"/>
    <property type="molecule type" value="Genomic_DNA"/>
</dbReference>
<dbReference type="Pfam" id="PF00589">
    <property type="entry name" value="Phage_integrase"/>
    <property type="match status" value="1"/>
</dbReference>
<dbReference type="InterPro" id="IPR002104">
    <property type="entry name" value="Integrase_catalytic"/>
</dbReference>
<keyword evidence="2" id="KW-0238">DNA-binding</keyword>
<reference evidence="6" key="1">
    <citation type="journal article" date="2015" name="Proc. Natl. Acad. Sci. U.S.A.">
        <title>Networks of energetic and metabolic interactions define dynamics in microbial communities.</title>
        <authorList>
            <person name="Embree M."/>
            <person name="Liu J.K."/>
            <person name="Al-Bassam M.M."/>
            <person name="Zengler K."/>
        </authorList>
    </citation>
    <scope>NUCLEOTIDE SEQUENCE</scope>
</reference>
<dbReference type="GO" id="GO:0006310">
    <property type="term" value="P:DNA recombination"/>
    <property type="evidence" value="ECO:0007669"/>
    <property type="project" value="UniProtKB-KW"/>
</dbReference>
<evidence type="ECO:0000259" key="5">
    <source>
        <dbReference type="PROSITE" id="PS51900"/>
    </source>
</evidence>
<feature type="domain" description="Core-binding (CB)" evidence="5">
    <location>
        <begin position="57"/>
        <end position="137"/>
    </location>
</feature>
<evidence type="ECO:0000256" key="1">
    <source>
        <dbReference type="ARBA" id="ARBA00008857"/>
    </source>
</evidence>
<dbReference type="PANTHER" id="PTHR30349:SF64">
    <property type="entry name" value="PROPHAGE INTEGRASE INTD-RELATED"/>
    <property type="match status" value="1"/>
</dbReference>
<organism evidence="6">
    <name type="scientific">hydrocarbon metagenome</name>
    <dbReference type="NCBI Taxonomy" id="938273"/>
    <lineage>
        <taxon>unclassified sequences</taxon>
        <taxon>metagenomes</taxon>
        <taxon>ecological metagenomes</taxon>
    </lineage>
</organism>
<dbReference type="InterPro" id="IPR050090">
    <property type="entry name" value="Tyrosine_recombinase_XerCD"/>
</dbReference>
<accession>A0A0W8FXI7</accession>
<dbReference type="InterPro" id="IPR013762">
    <property type="entry name" value="Integrase-like_cat_sf"/>
</dbReference>
<dbReference type="PROSITE" id="PS51898">
    <property type="entry name" value="TYR_RECOMBINASE"/>
    <property type="match status" value="1"/>
</dbReference>
<dbReference type="PANTHER" id="PTHR30349">
    <property type="entry name" value="PHAGE INTEGRASE-RELATED"/>
    <property type="match status" value="1"/>
</dbReference>
<evidence type="ECO:0000259" key="4">
    <source>
        <dbReference type="PROSITE" id="PS51898"/>
    </source>
</evidence>
<evidence type="ECO:0000256" key="2">
    <source>
        <dbReference type="ARBA" id="ARBA00023125"/>
    </source>
</evidence>
<proteinExistence type="inferred from homology"/>
<gene>
    <name evidence="6" type="ORF">ASZ90_004592</name>
</gene>
<dbReference type="Gene3D" id="1.10.443.10">
    <property type="entry name" value="Intergrase catalytic core"/>
    <property type="match status" value="1"/>
</dbReference>
<dbReference type="CDD" id="cd00796">
    <property type="entry name" value="INT_Rci_Hp1_C"/>
    <property type="match status" value="1"/>
</dbReference>
<feature type="domain" description="Tyr recombinase" evidence="4">
    <location>
        <begin position="158"/>
        <end position="332"/>
    </location>
</feature>
<keyword evidence="3" id="KW-0233">DNA recombination</keyword>
<comment type="caution">
    <text evidence="6">The sequence shown here is derived from an EMBL/GenBank/DDBJ whole genome shotgun (WGS) entry which is preliminary data.</text>
</comment>
<dbReference type="GO" id="GO:0003677">
    <property type="term" value="F:DNA binding"/>
    <property type="evidence" value="ECO:0007669"/>
    <property type="project" value="UniProtKB-KW"/>
</dbReference>
<evidence type="ECO:0000313" key="6">
    <source>
        <dbReference type="EMBL" id="KUG25574.1"/>
    </source>
</evidence>
<dbReference type="GO" id="GO:0015074">
    <property type="term" value="P:DNA integration"/>
    <property type="evidence" value="ECO:0007669"/>
    <property type="project" value="InterPro"/>
</dbReference>
<name>A0A0W8FXI7_9ZZZZ</name>
<evidence type="ECO:0000256" key="3">
    <source>
        <dbReference type="ARBA" id="ARBA00023172"/>
    </source>
</evidence>
<dbReference type="Gene3D" id="1.10.150.130">
    <property type="match status" value="1"/>
</dbReference>